<dbReference type="InterPro" id="IPR008927">
    <property type="entry name" value="6-PGluconate_DH-like_C_sf"/>
</dbReference>
<dbReference type="InterPro" id="IPR006108">
    <property type="entry name" value="3HC_DH_C"/>
</dbReference>
<dbReference type="PANTHER" id="PTHR43612:SF3">
    <property type="entry name" value="TRIFUNCTIONAL ENZYME SUBUNIT ALPHA, MITOCHONDRIAL"/>
    <property type="match status" value="1"/>
</dbReference>
<dbReference type="FunFam" id="1.10.1040.50:FF:000003">
    <property type="entry name" value="Fatty acid oxidation complex subunit alpha"/>
    <property type="match status" value="1"/>
</dbReference>
<dbReference type="GO" id="GO:0004300">
    <property type="term" value="F:enoyl-CoA hydratase activity"/>
    <property type="evidence" value="ECO:0007669"/>
    <property type="project" value="TreeGrafter"/>
</dbReference>
<sequence length="374" mass="40916">MGGGIAFVTASKAKLPVRIKDINPKGINHALQYSWQNLDRKVKRRHIKASERDKTVAMISGTTDYRGFAHRDLVIEAVFEDLALKQQMVADVEQHCAPHTIFASNTSSLPIGDIAAKAARPEQVIGLHFFSPVEKMPLVEVIPHASTSPQTVSTVVKLAKMQGKTPIVVADKAGFYVNRILAPYINEAMRLLVEGEKIEHVDEALVKFGFPVGPIQLLDEVGIDTGTKIIPVLEAAYGERFSPPANIVSAILKDDRKGRKNERGFYLYRAKGRKSKKQVDPSVYGLIPTTGQAKLSAVQCAERCVMMMLNEAARCFGEQVIKSARDGDIGAVFGIGFPPFLGGPFRYMDNLGAGEVVAILQRLATQYGPPVYTL</sequence>
<dbReference type="GO" id="GO:0016509">
    <property type="term" value="F:long-chain (3S)-3-hydroxyacyl-CoA dehydrogenase (NAD+) activity"/>
    <property type="evidence" value="ECO:0007669"/>
    <property type="project" value="TreeGrafter"/>
</dbReference>
<proteinExistence type="predicted"/>
<keyword evidence="1" id="KW-0560">Oxidoreductase</keyword>
<evidence type="ECO:0000313" key="5">
    <source>
        <dbReference type="EMBL" id="STQ10273.1"/>
    </source>
</evidence>
<reference evidence="5 6" key="1">
    <citation type="submission" date="2018-06" db="EMBL/GenBank/DDBJ databases">
        <authorList>
            <consortium name="Pathogen Informatics"/>
            <person name="Doyle S."/>
        </authorList>
    </citation>
    <scope>NUCLEOTIDE SEQUENCE [LARGE SCALE GENOMIC DNA]</scope>
    <source>
        <strain evidence="5 6">NCTC10005</strain>
    </source>
</reference>
<dbReference type="Gene3D" id="1.10.1040.50">
    <property type="match status" value="1"/>
</dbReference>
<dbReference type="InterPro" id="IPR036291">
    <property type="entry name" value="NAD(P)-bd_dom_sf"/>
</dbReference>
<feature type="domain" description="3-hydroxyacyl-CoA dehydrogenase C-terminal" evidence="3">
    <location>
        <begin position="174"/>
        <end position="268"/>
    </location>
</feature>
<evidence type="ECO:0000313" key="6">
    <source>
        <dbReference type="Proteomes" id="UP000255106"/>
    </source>
</evidence>
<feature type="domain" description="3-hydroxyacyl-CoA dehydrogenase NAD binding" evidence="4">
    <location>
        <begin position="1"/>
        <end position="171"/>
    </location>
</feature>
<dbReference type="GO" id="GO:0070403">
    <property type="term" value="F:NAD+ binding"/>
    <property type="evidence" value="ECO:0007669"/>
    <property type="project" value="InterPro"/>
</dbReference>
<dbReference type="GO" id="GO:0006635">
    <property type="term" value="P:fatty acid beta-oxidation"/>
    <property type="evidence" value="ECO:0007669"/>
    <property type="project" value="UniProtKB-ARBA"/>
</dbReference>
<dbReference type="SUPFAM" id="SSF51735">
    <property type="entry name" value="NAD(P)-binding Rossmann-fold domains"/>
    <property type="match status" value="1"/>
</dbReference>
<dbReference type="SUPFAM" id="SSF48179">
    <property type="entry name" value="6-phosphogluconate dehydrogenase C-terminal domain-like"/>
    <property type="match status" value="2"/>
</dbReference>
<evidence type="ECO:0000259" key="4">
    <source>
        <dbReference type="Pfam" id="PF02737"/>
    </source>
</evidence>
<name>A0A377LXA5_ENTCL</name>
<dbReference type="Gene3D" id="3.40.50.720">
    <property type="entry name" value="NAD(P)-binding Rossmann-like Domain"/>
    <property type="match status" value="1"/>
</dbReference>
<dbReference type="PROSITE" id="PS00067">
    <property type="entry name" value="3HCDH"/>
    <property type="match status" value="1"/>
</dbReference>
<dbReference type="Proteomes" id="UP000255106">
    <property type="component" value="Unassembled WGS sequence"/>
</dbReference>
<protein>
    <submittedName>
        <fullName evidence="5">Fatty acid oxidation complex subunit alpha</fullName>
    </submittedName>
</protein>
<organism evidence="5 6">
    <name type="scientific">Enterobacter cloacae</name>
    <dbReference type="NCBI Taxonomy" id="550"/>
    <lineage>
        <taxon>Bacteria</taxon>
        <taxon>Pseudomonadati</taxon>
        <taxon>Pseudomonadota</taxon>
        <taxon>Gammaproteobacteria</taxon>
        <taxon>Enterobacterales</taxon>
        <taxon>Enterobacteriaceae</taxon>
        <taxon>Enterobacter</taxon>
        <taxon>Enterobacter cloacae complex</taxon>
    </lineage>
</organism>
<dbReference type="AlphaFoldDB" id="A0A377LXA5"/>
<dbReference type="EMBL" id="UGJB01000004">
    <property type="protein sequence ID" value="STQ10273.1"/>
    <property type="molecule type" value="Genomic_DNA"/>
</dbReference>
<dbReference type="PANTHER" id="PTHR43612">
    <property type="entry name" value="TRIFUNCTIONAL ENZYME SUBUNIT ALPHA"/>
    <property type="match status" value="1"/>
</dbReference>
<evidence type="ECO:0000256" key="2">
    <source>
        <dbReference type="ARBA" id="ARBA00023027"/>
    </source>
</evidence>
<evidence type="ECO:0000259" key="3">
    <source>
        <dbReference type="Pfam" id="PF00725"/>
    </source>
</evidence>
<dbReference type="InterPro" id="IPR006176">
    <property type="entry name" value="3-OHacyl-CoA_DH_NAD-bd"/>
</dbReference>
<gene>
    <name evidence="5" type="primary">fadJ_2</name>
    <name evidence="5" type="ORF">NCTC10005_03019</name>
</gene>
<dbReference type="Pfam" id="PF02737">
    <property type="entry name" value="3HCDH_N"/>
    <property type="match status" value="1"/>
</dbReference>
<keyword evidence="2" id="KW-0520">NAD</keyword>
<evidence type="ECO:0000256" key="1">
    <source>
        <dbReference type="ARBA" id="ARBA00023002"/>
    </source>
</evidence>
<dbReference type="FunFam" id="3.40.50.720:FF:000009">
    <property type="entry name" value="Fatty oxidation complex, alpha subunit"/>
    <property type="match status" value="1"/>
</dbReference>
<dbReference type="InterPro" id="IPR006180">
    <property type="entry name" value="3-OHacyl-CoA_DH_CS"/>
</dbReference>
<accession>A0A377LXA5</accession>
<dbReference type="Pfam" id="PF00725">
    <property type="entry name" value="3HCDH"/>
    <property type="match status" value="1"/>
</dbReference>
<dbReference type="InterPro" id="IPR050136">
    <property type="entry name" value="FA_oxidation_alpha_subunit"/>
</dbReference>